<evidence type="ECO:0000256" key="1">
    <source>
        <dbReference type="SAM" id="MobiDB-lite"/>
    </source>
</evidence>
<gene>
    <name evidence="2" type="ORF">B0H67DRAFT_649311</name>
</gene>
<feature type="compositionally biased region" description="Basic and acidic residues" evidence="1">
    <location>
        <begin position="39"/>
        <end position="48"/>
    </location>
</feature>
<reference evidence="2" key="1">
    <citation type="submission" date="2023-06" db="EMBL/GenBank/DDBJ databases">
        <title>Genome-scale phylogeny and comparative genomics of the fungal order Sordariales.</title>
        <authorList>
            <consortium name="Lawrence Berkeley National Laboratory"/>
            <person name="Hensen N."/>
            <person name="Bonometti L."/>
            <person name="Westerberg I."/>
            <person name="Brannstrom I.O."/>
            <person name="Guillou S."/>
            <person name="Cros-Aarteil S."/>
            <person name="Calhoun S."/>
            <person name="Haridas S."/>
            <person name="Kuo A."/>
            <person name="Mondo S."/>
            <person name="Pangilinan J."/>
            <person name="Riley R."/>
            <person name="Labutti K."/>
            <person name="Andreopoulos B."/>
            <person name="Lipzen A."/>
            <person name="Chen C."/>
            <person name="Yanf M."/>
            <person name="Daum C."/>
            <person name="Ng V."/>
            <person name="Clum A."/>
            <person name="Steindorff A."/>
            <person name="Ohm R."/>
            <person name="Martin F."/>
            <person name="Silar P."/>
            <person name="Natvig D."/>
            <person name="Lalanne C."/>
            <person name="Gautier V."/>
            <person name="Ament-Velasquez S.L."/>
            <person name="Kruys A."/>
            <person name="Hutchinson M.I."/>
            <person name="Powell A.J."/>
            <person name="Barry K."/>
            <person name="Miller A.N."/>
            <person name="Grigoriev I.V."/>
            <person name="Debuchy R."/>
            <person name="Gladieux P."/>
            <person name="Thoren M.H."/>
            <person name="Johannesson H."/>
        </authorList>
    </citation>
    <scope>NUCLEOTIDE SEQUENCE</scope>
    <source>
        <strain evidence="2">SMH4607-1</strain>
    </source>
</reference>
<name>A0AA40DKS9_9PEZI</name>
<organism evidence="2 3">
    <name type="scientific">Lasiosphaeris hirsuta</name>
    <dbReference type="NCBI Taxonomy" id="260670"/>
    <lineage>
        <taxon>Eukaryota</taxon>
        <taxon>Fungi</taxon>
        <taxon>Dikarya</taxon>
        <taxon>Ascomycota</taxon>
        <taxon>Pezizomycotina</taxon>
        <taxon>Sordariomycetes</taxon>
        <taxon>Sordariomycetidae</taxon>
        <taxon>Sordariales</taxon>
        <taxon>Lasiosphaeriaceae</taxon>
        <taxon>Lasiosphaeris</taxon>
    </lineage>
</organism>
<evidence type="ECO:0000313" key="2">
    <source>
        <dbReference type="EMBL" id="KAK0704916.1"/>
    </source>
</evidence>
<protein>
    <submittedName>
        <fullName evidence="2">Uncharacterized protein</fullName>
    </submittedName>
</protein>
<evidence type="ECO:0000313" key="3">
    <source>
        <dbReference type="Proteomes" id="UP001172102"/>
    </source>
</evidence>
<proteinExistence type="predicted"/>
<dbReference type="EMBL" id="JAUKUA010000007">
    <property type="protein sequence ID" value="KAK0704916.1"/>
    <property type="molecule type" value="Genomic_DNA"/>
</dbReference>
<dbReference type="AlphaFoldDB" id="A0AA40DKS9"/>
<comment type="caution">
    <text evidence="2">The sequence shown here is derived from an EMBL/GenBank/DDBJ whole genome shotgun (WGS) entry which is preliminary data.</text>
</comment>
<feature type="region of interest" description="Disordered" evidence="1">
    <location>
        <begin position="39"/>
        <end position="58"/>
    </location>
</feature>
<accession>A0AA40DKS9</accession>
<keyword evidence="3" id="KW-1185">Reference proteome</keyword>
<sequence length="181" mass="20570">MCRRIPVATRCTLCLREELTRTETIECGYWRDGLRAPTEDGGRAEFTRECTAPPSSRRRRRPGRVRVLISPYQCYHCMYTSVEIIRREWALAAAQDSVAKQESAVTKPAASASEIPDVDMTSSERIVGFSPQLNCAVPALSDCPATPPNFSRAHQAHWRRATAEFAHETEQLRDLRLFREM</sequence>
<dbReference type="Proteomes" id="UP001172102">
    <property type="component" value="Unassembled WGS sequence"/>
</dbReference>